<feature type="chain" id="PRO_5040792438" evidence="1">
    <location>
        <begin position="22"/>
        <end position="241"/>
    </location>
</feature>
<dbReference type="RefSeq" id="WP_270022992.1">
    <property type="nucleotide sequence ID" value="NZ_JAPDDP010000001.1"/>
</dbReference>
<evidence type="ECO:0000313" key="3">
    <source>
        <dbReference type="Proteomes" id="UP001147653"/>
    </source>
</evidence>
<protein>
    <submittedName>
        <fullName evidence="2">Uncharacterized protein</fullName>
    </submittedName>
</protein>
<gene>
    <name evidence="2" type="ORF">OJ997_00395</name>
</gene>
<keyword evidence="3" id="KW-1185">Reference proteome</keyword>
<dbReference type="AlphaFoldDB" id="A0A9X3N9T2"/>
<comment type="caution">
    <text evidence="2">The sequence shown here is derived from an EMBL/GenBank/DDBJ whole genome shotgun (WGS) entry which is preliminary data.</text>
</comment>
<evidence type="ECO:0000256" key="1">
    <source>
        <dbReference type="SAM" id="SignalP"/>
    </source>
</evidence>
<organism evidence="2 3">
    <name type="scientific">Solirubrobacter phytolaccae</name>
    <dbReference type="NCBI Taxonomy" id="1404360"/>
    <lineage>
        <taxon>Bacteria</taxon>
        <taxon>Bacillati</taxon>
        <taxon>Actinomycetota</taxon>
        <taxon>Thermoleophilia</taxon>
        <taxon>Solirubrobacterales</taxon>
        <taxon>Solirubrobacteraceae</taxon>
        <taxon>Solirubrobacter</taxon>
    </lineage>
</organism>
<name>A0A9X3N9T2_9ACTN</name>
<proteinExistence type="predicted"/>
<evidence type="ECO:0000313" key="2">
    <source>
        <dbReference type="EMBL" id="MDA0178737.1"/>
    </source>
</evidence>
<accession>A0A9X3N9T2</accession>
<keyword evidence="1" id="KW-0732">Signal</keyword>
<feature type="signal peptide" evidence="1">
    <location>
        <begin position="1"/>
        <end position="21"/>
    </location>
</feature>
<sequence>MKRFVALVAALSLVPAGTAAATGGGRSDALRIIDNPLFVAVDGPGFVVGLSQLGLFTHIDDRRFGIPQAGFPIVRESQPMPTTVRPFQCENGTYRVVSATFETVERASVTALRPLPYPPAFGNSFPDIFTFVGTLDGAVVQNEAGEQFKLYMSDLAHEVLTSKSFTSTNPIHAYFVDSRGRVRDRASLVGRVSVDRRTGEAKHDIVDEGTCHQTATVLGQPGVSVFGPFFVLPFPTTVVRR</sequence>
<reference evidence="2" key="1">
    <citation type="submission" date="2022-10" db="EMBL/GenBank/DDBJ databases">
        <title>The WGS of Solirubrobacter phytolaccae KCTC 29190.</title>
        <authorList>
            <person name="Jiang Z."/>
        </authorList>
    </citation>
    <scope>NUCLEOTIDE SEQUENCE</scope>
    <source>
        <strain evidence="2">KCTC 29190</strain>
    </source>
</reference>
<dbReference type="Proteomes" id="UP001147653">
    <property type="component" value="Unassembled WGS sequence"/>
</dbReference>
<dbReference type="EMBL" id="JAPDDP010000001">
    <property type="protein sequence ID" value="MDA0178737.1"/>
    <property type="molecule type" value="Genomic_DNA"/>
</dbReference>